<evidence type="ECO:0000313" key="5">
    <source>
        <dbReference type="EMBL" id="GHO98215.1"/>
    </source>
</evidence>
<keyword evidence="2" id="KW-0472">Membrane</keyword>
<dbReference type="InterPro" id="IPR036291">
    <property type="entry name" value="NAD(P)-bd_dom_sf"/>
</dbReference>
<dbReference type="SUPFAM" id="SSF51735">
    <property type="entry name" value="NAD(P)-binding Rossmann-fold domains"/>
    <property type="match status" value="1"/>
</dbReference>
<dbReference type="RefSeq" id="WP_220208975.1">
    <property type="nucleotide sequence ID" value="NZ_BNJK01000002.1"/>
</dbReference>
<dbReference type="GO" id="GO:0005886">
    <property type="term" value="C:plasma membrane"/>
    <property type="evidence" value="ECO:0007669"/>
    <property type="project" value="UniProtKB-SubCell"/>
</dbReference>
<reference evidence="5" key="1">
    <citation type="submission" date="2020-10" db="EMBL/GenBank/DDBJ databases">
        <title>Taxonomic study of unclassified bacteria belonging to the class Ktedonobacteria.</title>
        <authorList>
            <person name="Yabe S."/>
            <person name="Wang C.M."/>
            <person name="Zheng Y."/>
            <person name="Sakai Y."/>
            <person name="Cavaletti L."/>
            <person name="Monciardini P."/>
            <person name="Donadio S."/>
        </authorList>
    </citation>
    <scope>NUCLEOTIDE SEQUENCE</scope>
    <source>
        <strain evidence="5">ID150040</strain>
    </source>
</reference>
<dbReference type="PANTHER" id="PTHR43833">
    <property type="entry name" value="POTASSIUM CHANNEL PROTEIN 2-RELATED-RELATED"/>
    <property type="match status" value="1"/>
</dbReference>
<sequence>MSGLTPARHLKIALLLVLGVVLAGTLGYMHIENLSFSDALYTAIGMMSTVGNVVRPLSEAGRTFTIFVIITGVGSLLYTFGAGMEFLIEGHFSQAIRRHLMDRKIATLRNHYIICGFGRVGSQIAEDCRGTKKAFVVIDEQERNIQSCIQRGYLALQDDATQDDVLREAGIEHAQCILIATDDDAHNISITLSARHLNNSLFIVARANHDETEAKLKLAGANRVLFPYALAGHRMANLAFQPTATEVFDSITSVKSMELAVKEVTLSRTSLLVGRSMAVAQTMIFKHGITMIALKKRAGSITGPQPDQIIETGDTVIVVGMANPLQDFKQKNSQ</sequence>
<evidence type="ECO:0000259" key="4">
    <source>
        <dbReference type="PROSITE" id="PS51202"/>
    </source>
</evidence>
<evidence type="ECO:0000256" key="1">
    <source>
        <dbReference type="ARBA" id="ARBA00004651"/>
    </source>
</evidence>
<gene>
    <name evidence="5" type="ORF">KSF_082630</name>
</gene>
<keyword evidence="2" id="KW-0812">Transmembrane</keyword>
<keyword evidence="6" id="KW-1185">Reference proteome</keyword>
<organism evidence="5 6">
    <name type="scientific">Reticulibacter mediterranei</name>
    <dbReference type="NCBI Taxonomy" id="2778369"/>
    <lineage>
        <taxon>Bacteria</taxon>
        <taxon>Bacillati</taxon>
        <taxon>Chloroflexota</taxon>
        <taxon>Ktedonobacteria</taxon>
        <taxon>Ktedonobacterales</taxon>
        <taxon>Reticulibacteraceae</taxon>
        <taxon>Reticulibacter</taxon>
    </lineage>
</organism>
<comment type="caution">
    <text evidence="5">The sequence shown here is derived from an EMBL/GenBank/DDBJ whole genome shotgun (WGS) entry which is preliminary data.</text>
</comment>
<dbReference type="GO" id="GO:0006813">
    <property type="term" value="P:potassium ion transport"/>
    <property type="evidence" value="ECO:0007669"/>
    <property type="project" value="InterPro"/>
</dbReference>
<dbReference type="Gene3D" id="3.40.50.720">
    <property type="entry name" value="NAD(P)-binding Rossmann-like Domain"/>
    <property type="match status" value="1"/>
</dbReference>
<keyword evidence="2" id="KW-1133">Transmembrane helix</keyword>
<dbReference type="SUPFAM" id="SSF116726">
    <property type="entry name" value="TrkA C-terminal domain-like"/>
    <property type="match status" value="1"/>
</dbReference>
<feature type="domain" description="RCK N-terminal" evidence="3">
    <location>
        <begin position="109"/>
        <end position="226"/>
    </location>
</feature>
<feature type="domain" description="RCK C-terminal" evidence="4">
    <location>
        <begin position="249"/>
        <end position="334"/>
    </location>
</feature>
<dbReference type="PROSITE" id="PS51201">
    <property type="entry name" value="RCK_N"/>
    <property type="match status" value="1"/>
</dbReference>
<dbReference type="Pfam" id="PF07885">
    <property type="entry name" value="Ion_trans_2"/>
    <property type="match status" value="1"/>
</dbReference>
<comment type="subcellular location">
    <subcellularLocation>
        <location evidence="1">Cell membrane</location>
        <topology evidence="1">Multi-pass membrane protein</topology>
    </subcellularLocation>
</comment>
<dbReference type="Gene3D" id="3.30.70.1450">
    <property type="entry name" value="Regulator of K+ conductance, C-terminal domain"/>
    <property type="match status" value="1"/>
</dbReference>
<dbReference type="GO" id="GO:0008324">
    <property type="term" value="F:monoatomic cation transmembrane transporter activity"/>
    <property type="evidence" value="ECO:0007669"/>
    <property type="project" value="InterPro"/>
</dbReference>
<dbReference type="InterPro" id="IPR003148">
    <property type="entry name" value="RCK_N"/>
</dbReference>
<dbReference type="SUPFAM" id="SSF81324">
    <property type="entry name" value="Voltage-gated potassium channels"/>
    <property type="match status" value="1"/>
</dbReference>
<dbReference type="InterPro" id="IPR006037">
    <property type="entry name" value="RCK_C"/>
</dbReference>
<name>A0A8J3N790_9CHLR</name>
<dbReference type="InterPro" id="IPR036721">
    <property type="entry name" value="RCK_C_sf"/>
</dbReference>
<dbReference type="Pfam" id="PF02254">
    <property type="entry name" value="TrkA_N"/>
    <property type="match status" value="1"/>
</dbReference>
<dbReference type="AlphaFoldDB" id="A0A8J3N790"/>
<dbReference type="Gene3D" id="1.10.287.70">
    <property type="match status" value="1"/>
</dbReference>
<dbReference type="PROSITE" id="PS51202">
    <property type="entry name" value="RCK_C"/>
    <property type="match status" value="1"/>
</dbReference>
<dbReference type="EMBL" id="BNJK01000002">
    <property type="protein sequence ID" value="GHO98215.1"/>
    <property type="molecule type" value="Genomic_DNA"/>
</dbReference>
<evidence type="ECO:0000256" key="2">
    <source>
        <dbReference type="SAM" id="Phobius"/>
    </source>
</evidence>
<feature type="transmembrane region" description="Helical" evidence="2">
    <location>
        <begin position="64"/>
        <end position="88"/>
    </location>
</feature>
<dbReference type="Proteomes" id="UP000597444">
    <property type="component" value="Unassembled WGS sequence"/>
</dbReference>
<dbReference type="PANTHER" id="PTHR43833:SF9">
    <property type="entry name" value="POTASSIUM CHANNEL PROTEIN YUGO-RELATED"/>
    <property type="match status" value="1"/>
</dbReference>
<evidence type="ECO:0000259" key="3">
    <source>
        <dbReference type="PROSITE" id="PS51201"/>
    </source>
</evidence>
<dbReference type="InterPro" id="IPR050721">
    <property type="entry name" value="Trk_Ktr_HKT_K-transport"/>
</dbReference>
<dbReference type="InterPro" id="IPR013099">
    <property type="entry name" value="K_chnl_dom"/>
</dbReference>
<protein>
    <submittedName>
        <fullName evidence="5">Potassium transporter TrkA</fullName>
    </submittedName>
</protein>
<evidence type="ECO:0000313" key="6">
    <source>
        <dbReference type="Proteomes" id="UP000597444"/>
    </source>
</evidence>
<proteinExistence type="predicted"/>
<feature type="transmembrane region" description="Helical" evidence="2">
    <location>
        <begin position="12"/>
        <end position="31"/>
    </location>
</feature>
<accession>A0A8J3N790</accession>